<keyword evidence="4 7" id="KW-0812">Transmembrane</keyword>
<dbReference type="InterPro" id="IPR050189">
    <property type="entry name" value="MFS_Efflux_Transporters"/>
</dbReference>
<organism evidence="9 10">
    <name type="scientific">Tissierella pigra</name>
    <dbReference type="NCBI Taxonomy" id="2607614"/>
    <lineage>
        <taxon>Bacteria</taxon>
        <taxon>Bacillati</taxon>
        <taxon>Bacillota</taxon>
        <taxon>Tissierellia</taxon>
        <taxon>Tissierellales</taxon>
        <taxon>Tissierellaceae</taxon>
        <taxon>Tissierella</taxon>
    </lineage>
</organism>
<evidence type="ECO:0000259" key="8">
    <source>
        <dbReference type="PROSITE" id="PS50850"/>
    </source>
</evidence>
<keyword evidence="5 7" id="KW-1133">Transmembrane helix</keyword>
<feature type="domain" description="Major facilitator superfamily (MFS) profile" evidence="8">
    <location>
        <begin position="20"/>
        <end position="416"/>
    </location>
</feature>
<feature type="transmembrane region" description="Helical" evidence="7">
    <location>
        <begin position="239"/>
        <end position="262"/>
    </location>
</feature>
<proteinExistence type="predicted"/>
<feature type="transmembrane region" description="Helical" evidence="7">
    <location>
        <begin position="81"/>
        <end position="101"/>
    </location>
</feature>
<keyword evidence="10" id="KW-1185">Reference proteome</keyword>
<dbReference type="Proteomes" id="UP000469523">
    <property type="component" value="Unassembled WGS sequence"/>
</dbReference>
<evidence type="ECO:0000256" key="4">
    <source>
        <dbReference type="ARBA" id="ARBA00022692"/>
    </source>
</evidence>
<dbReference type="GO" id="GO:0022857">
    <property type="term" value="F:transmembrane transporter activity"/>
    <property type="evidence" value="ECO:0007669"/>
    <property type="project" value="InterPro"/>
</dbReference>
<protein>
    <submittedName>
        <fullName evidence="9">MFS transporter</fullName>
    </submittedName>
</protein>
<feature type="transmembrane region" description="Helical" evidence="7">
    <location>
        <begin position="176"/>
        <end position="194"/>
    </location>
</feature>
<feature type="transmembrane region" description="Helical" evidence="7">
    <location>
        <begin position="107"/>
        <end position="129"/>
    </location>
</feature>
<keyword evidence="6 7" id="KW-0472">Membrane</keyword>
<evidence type="ECO:0000256" key="5">
    <source>
        <dbReference type="ARBA" id="ARBA00022989"/>
    </source>
</evidence>
<gene>
    <name evidence="9" type="ORF">FYJ83_10835</name>
</gene>
<dbReference type="PANTHER" id="PTHR43124:SF3">
    <property type="entry name" value="CHLORAMPHENICOL EFFLUX PUMP RV0191"/>
    <property type="match status" value="1"/>
</dbReference>
<feature type="transmembrane region" description="Helical" evidence="7">
    <location>
        <begin position="51"/>
        <end position="74"/>
    </location>
</feature>
<dbReference type="SUPFAM" id="SSF103473">
    <property type="entry name" value="MFS general substrate transporter"/>
    <property type="match status" value="1"/>
</dbReference>
<feature type="transmembrane region" description="Helical" evidence="7">
    <location>
        <begin position="150"/>
        <end position="170"/>
    </location>
</feature>
<accession>A0A6N7XWY5</accession>
<dbReference type="InterPro" id="IPR020846">
    <property type="entry name" value="MFS_dom"/>
</dbReference>
<feature type="transmembrane region" description="Helical" evidence="7">
    <location>
        <begin position="327"/>
        <end position="352"/>
    </location>
</feature>
<keyword evidence="3" id="KW-1003">Cell membrane</keyword>
<feature type="transmembrane region" description="Helical" evidence="7">
    <location>
        <begin position="392"/>
        <end position="411"/>
    </location>
</feature>
<dbReference type="GO" id="GO:0005886">
    <property type="term" value="C:plasma membrane"/>
    <property type="evidence" value="ECO:0007669"/>
    <property type="project" value="UniProtKB-SubCell"/>
</dbReference>
<dbReference type="PROSITE" id="PS50850">
    <property type="entry name" value="MFS"/>
    <property type="match status" value="1"/>
</dbReference>
<feature type="transmembrane region" description="Helical" evidence="7">
    <location>
        <begin position="12"/>
        <end position="31"/>
    </location>
</feature>
<evidence type="ECO:0000313" key="10">
    <source>
        <dbReference type="Proteomes" id="UP000469523"/>
    </source>
</evidence>
<dbReference type="RefSeq" id="WP_154440519.1">
    <property type="nucleotide sequence ID" value="NZ_JAHLPJ010000001.1"/>
</dbReference>
<dbReference type="InterPro" id="IPR011701">
    <property type="entry name" value="MFS"/>
</dbReference>
<feature type="transmembrane region" description="Helical" evidence="7">
    <location>
        <begin position="274"/>
        <end position="293"/>
    </location>
</feature>
<name>A0A6N7XWY5_9FIRM</name>
<dbReference type="Pfam" id="PF07690">
    <property type="entry name" value="MFS_1"/>
    <property type="match status" value="1"/>
</dbReference>
<evidence type="ECO:0000256" key="6">
    <source>
        <dbReference type="ARBA" id="ARBA00023136"/>
    </source>
</evidence>
<reference evidence="9 10" key="1">
    <citation type="submission" date="2019-09" db="EMBL/GenBank/DDBJ databases">
        <title>In-depth cultivation of the pig gut microbiome towards novel bacterial diversity and tailored functional studies.</title>
        <authorList>
            <person name="Wylensek D."/>
            <person name="Hitch T.C.A."/>
            <person name="Clavel T."/>
        </authorList>
    </citation>
    <scope>NUCLEOTIDE SEQUENCE [LARGE SCALE GENOMIC DNA]</scope>
    <source>
        <strain evidence="9 10">WCA3-693-APC-4?</strain>
    </source>
</reference>
<keyword evidence="2" id="KW-0813">Transport</keyword>
<evidence type="ECO:0000256" key="3">
    <source>
        <dbReference type="ARBA" id="ARBA00022475"/>
    </source>
</evidence>
<sequence>MNSKSSNQLGKFGKAGWGTIIYCAAMFWLYVGMVNDGSNITAPAFTEKMGIEYSTVLSMGTVAGLVGFIFFLIFGQVNRKIGARYTSGICMILSGVAYLGLGYSNSLVMYAICLCIVTGASMSAGYIAGGTLVAKWFPKKKGIVMGYTTMGHNLASAFYVPLISATVGSFGLSKGVVLPSIAAIFLGIIGIIFVRDTPEARGQLPDNVNREEYEREYHTDVVDEDGGWTTSKLLKTKELWLSAITTGMYQLVTVGIMTQLVVRNMQLGFTQSQAIGIMTVLACIGVVGSWGFGVIDQKWGTKNSMLIFGAWYVLALIANITEIKILVYISIFMIGMSIGGSANFTTSLPAAIFGRHGFEKVNSVVFPIQGLITALNFLLSGISIKLTGSLRGVYIINVFLILINMILINIIDEHRYNKDFQLNNEDLKFSNIVDDI</sequence>
<feature type="transmembrane region" description="Helical" evidence="7">
    <location>
        <begin position="364"/>
        <end position="386"/>
    </location>
</feature>
<dbReference type="InterPro" id="IPR036259">
    <property type="entry name" value="MFS_trans_sf"/>
</dbReference>
<comment type="subcellular location">
    <subcellularLocation>
        <location evidence="1">Cell membrane</location>
        <topology evidence="1">Multi-pass membrane protein</topology>
    </subcellularLocation>
</comment>
<dbReference type="AlphaFoldDB" id="A0A6N7XWY5"/>
<comment type="caution">
    <text evidence="9">The sequence shown here is derived from an EMBL/GenBank/DDBJ whole genome shotgun (WGS) entry which is preliminary data.</text>
</comment>
<evidence type="ECO:0000256" key="2">
    <source>
        <dbReference type="ARBA" id="ARBA00022448"/>
    </source>
</evidence>
<dbReference type="EMBL" id="VUNQ01000022">
    <property type="protein sequence ID" value="MSU01963.1"/>
    <property type="molecule type" value="Genomic_DNA"/>
</dbReference>
<dbReference type="Gene3D" id="1.20.1250.20">
    <property type="entry name" value="MFS general substrate transporter like domains"/>
    <property type="match status" value="2"/>
</dbReference>
<evidence type="ECO:0000256" key="1">
    <source>
        <dbReference type="ARBA" id="ARBA00004651"/>
    </source>
</evidence>
<evidence type="ECO:0000256" key="7">
    <source>
        <dbReference type="SAM" id="Phobius"/>
    </source>
</evidence>
<feature type="transmembrane region" description="Helical" evidence="7">
    <location>
        <begin position="305"/>
        <end position="321"/>
    </location>
</feature>
<evidence type="ECO:0000313" key="9">
    <source>
        <dbReference type="EMBL" id="MSU01963.1"/>
    </source>
</evidence>
<dbReference type="PANTHER" id="PTHR43124">
    <property type="entry name" value="PURINE EFFLUX PUMP PBUE"/>
    <property type="match status" value="1"/>
</dbReference>